<keyword evidence="2 6" id="KW-0378">Hydrolase</keyword>
<dbReference type="InterPro" id="IPR009003">
    <property type="entry name" value="Peptidase_S1_PA"/>
</dbReference>
<sequence>MSDFYNFDYDDDHKDYKQKPSFFTYLVLVLVGILIGVIIMYYIGNPVQNQQAIGSTETNEQSNAASGNASSPIIVSSDNLPILKSDNPIVDISKNVGPAVVGVINKVEVVQRPGGGFFFNPGDFPWGQGGDNEGSDSDQPSTQQQEQGSGSGIIISSDGYIVTNNHVVEGADSVTVLLQGGEEVPAKIVGTDRDSDLAVLKVDKNNLPAATLGDSSKTQTGEIVVAIGNPLGKDLAGTVTMGVISATDRTLTVEGRTMKMLQTDAAINPGNSGGALVDLNGTVIGINTLKEVVAGIDPSYGAISAEGIGFAIPIDEAKPIIEQLVKQGYVSRPGLGITGLEINDIIRRQYANITPDMPYGIGVNEVMPGGPAEKAGIKPGDIIIKLDGTEIKTFDQLQTMIKQHKIGDKVTVTVWRNGKELDFNVQLGDLGKMSQQ</sequence>
<name>F3ZYE1_MAHA5</name>
<evidence type="ECO:0000256" key="3">
    <source>
        <dbReference type="SAM" id="MobiDB-lite"/>
    </source>
</evidence>
<organism evidence="6 7">
    <name type="scientific">Mahella australiensis (strain DSM 15567 / CIP 107919 / 50-1 BON)</name>
    <dbReference type="NCBI Taxonomy" id="697281"/>
    <lineage>
        <taxon>Bacteria</taxon>
        <taxon>Bacillati</taxon>
        <taxon>Bacillota</taxon>
        <taxon>Clostridia</taxon>
        <taxon>Thermoanaerobacterales</taxon>
        <taxon>Thermoanaerobacterales Family IV. Incertae Sedis</taxon>
        <taxon>Mahella</taxon>
    </lineage>
</organism>
<keyword evidence="4" id="KW-0472">Membrane</keyword>
<dbReference type="PANTHER" id="PTHR43343:SF3">
    <property type="entry name" value="PROTEASE DO-LIKE 8, CHLOROPLASTIC"/>
    <property type="match status" value="1"/>
</dbReference>
<dbReference type="STRING" id="697281.Mahau_1493"/>
<dbReference type="PROSITE" id="PS50106">
    <property type="entry name" value="PDZ"/>
    <property type="match status" value="1"/>
</dbReference>
<feature type="region of interest" description="Disordered" evidence="3">
    <location>
        <begin position="121"/>
        <end position="150"/>
    </location>
</feature>
<dbReference type="Proteomes" id="UP000008457">
    <property type="component" value="Chromosome"/>
</dbReference>
<dbReference type="InterPro" id="IPR036034">
    <property type="entry name" value="PDZ_sf"/>
</dbReference>
<dbReference type="Pfam" id="PF13365">
    <property type="entry name" value="Trypsin_2"/>
    <property type="match status" value="1"/>
</dbReference>
<dbReference type="OrthoDB" id="9758917at2"/>
<accession>F3ZYE1</accession>
<keyword evidence="4" id="KW-1133">Transmembrane helix</keyword>
<dbReference type="Gene3D" id="2.40.10.120">
    <property type="match status" value="1"/>
</dbReference>
<dbReference type="HOGENOM" id="CLU_020120_2_2_9"/>
<reference evidence="6 7" key="2">
    <citation type="journal article" date="2011" name="Stand. Genomic Sci.">
        <title>Complete genome sequence of Mahella australiensis type strain (50-1 BON).</title>
        <authorList>
            <person name="Sikorski J."/>
            <person name="Teshima H."/>
            <person name="Nolan M."/>
            <person name="Lucas S."/>
            <person name="Hammon N."/>
            <person name="Deshpande S."/>
            <person name="Cheng J.F."/>
            <person name="Pitluck S."/>
            <person name="Liolios K."/>
            <person name="Pagani I."/>
            <person name="Ivanova N."/>
            <person name="Huntemann M."/>
            <person name="Mavromatis K."/>
            <person name="Ovchinikova G."/>
            <person name="Pati A."/>
            <person name="Tapia R."/>
            <person name="Han C."/>
            <person name="Goodwin L."/>
            <person name="Chen A."/>
            <person name="Palaniappan K."/>
            <person name="Land M."/>
            <person name="Hauser L."/>
            <person name="Ngatchou-Djao O.D."/>
            <person name="Rohde M."/>
            <person name="Pukall R."/>
            <person name="Spring S."/>
            <person name="Abt B."/>
            <person name="Goker M."/>
            <person name="Detter J.C."/>
            <person name="Woyke T."/>
            <person name="Bristow J."/>
            <person name="Markowitz V."/>
            <person name="Hugenholtz P."/>
            <person name="Eisen J.A."/>
            <person name="Kyrpides N.C."/>
            <person name="Klenk H.P."/>
            <person name="Lapidus A."/>
        </authorList>
    </citation>
    <scope>NUCLEOTIDE SEQUENCE [LARGE SCALE GENOMIC DNA]</scope>
    <source>
        <strain evidence="7">DSM 15567 / CIP 107919 / 50-1 BON</strain>
    </source>
</reference>
<evidence type="ECO:0000259" key="5">
    <source>
        <dbReference type="PROSITE" id="PS50106"/>
    </source>
</evidence>
<dbReference type="PANTHER" id="PTHR43343">
    <property type="entry name" value="PEPTIDASE S12"/>
    <property type="match status" value="1"/>
</dbReference>
<evidence type="ECO:0000313" key="6">
    <source>
        <dbReference type="EMBL" id="AEE96683.1"/>
    </source>
</evidence>
<keyword evidence="4" id="KW-0812">Transmembrane</keyword>
<keyword evidence="1" id="KW-0645">Protease</keyword>
<dbReference type="SUPFAM" id="SSF50494">
    <property type="entry name" value="Trypsin-like serine proteases"/>
    <property type="match status" value="1"/>
</dbReference>
<keyword evidence="7" id="KW-1185">Reference proteome</keyword>
<dbReference type="AlphaFoldDB" id="F3ZYE1"/>
<evidence type="ECO:0000256" key="4">
    <source>
        <dbReference type="SAM" id="Phobius"/>
    </source>
</evidence>
<dbReference type="InterPro" id="IPR051201">
    <property type="entry name" value="Chloro_Bact_Ser_Proteases"/>
</dbReference>
<evidence type="ECO:0000256" key="1">
    <source>
        <dbReference type="ARBA" id="ARBA00022670"/>
    </source>
</evidence>
<dbReference type="GO" id="GO:0004252">
    <property type="term" value="F:serine-type endopeptidase activity"/>
    <property type="evidence" value="ECO:0007669"/>
    <property type="project" value="InterPro"/>
</dbReference>
<dbReference type="RefSeq" id="WP_013781112.1">
    <property type="nucleotide sequence ID" value="NC_015520.1"/>
</dbReference>
<proteinExistence type="predicted"/>
<dbReference type="PRINTS" id="PR00834">
    <property type="entry name" value="PROTEASES2C"/>
</dbReference>
<dbReference type="InterPro" id="IPR001478">
    <property type="entry name" value="PDZ"/>
</dbReference>
<dbReference type="SMART" id="SM00228">
    <property type="entry name" value="PDZ"/>
    <property type="match status" value="1"/>
</dbReference>
<dbReference type="SUPFAM" id="SSF50156">
    <property type="entry name" value="PDZ domain-like"/>
    <property type="match status" value="1"/>
</dbReference>
<reference evidence="7" key="1">
    <citation type="submission" date="2010-11" db="EMBL/GenBank/DDBJ databases">
        <title>The complete genome of Mahella australiensis DSM 15567.</title>
        <authorList>
            <consortium name="US DOE Joint Genome Institute (JGI-PGF)"/>
            <person name="Lucas S."/>
            <person name="Copeland A."/>
            <person name="Lapidus A."/>
            <person name="Bruce D."/>
            <person name="Goodwin L."/>
            <person name="Pitluck S."/>
            <person name="Kyrpides N."/>
            <person name="Mavromatis K."/>
            <person name="Pagani I."/>
            <person name="Ivanova N."/>
            <person name="Teshima H."/>
            <person name="Brettin T."/>
            <person name="Detter J.C."/>
            <person name="Han C."/>
            <person name="Tapia R."/>
            <person name="Land M."/>
            <person name="Hauser L."/>
            <person name="Markowitz V."/>
            <person name="Cheng J.-F."/>
            <person name="Hugenholtz P."/>
            <person name="Woyke T."/>
            <person name="Wu D."/>
            <person name="Spring S."/>
            <person name="Pukall R."/>
            <person name="Steenblock K."/>
            <person name="Schneider S."/>
            <person name="Klenk H.-P."/>
            <person name="Eisen J.A."/>
        </authorList>
    </citation>
    <scope>NUCLEOTIDE SEQUENCE [LARGE SCALE GENOMIC DNA]</scope>
    <source>
        <strain evidence="7">DSM 15567 / CIP 107919 / 50-1 BON</strain>
    </source>
</reference>
<feature type="compositionally biased region" description="Low complexity" evidence="3">
    <location>
        <begin position="137"/>
        <end position="150"/>
    </location>
</feature>
<evidence type="ECO:0000256" key="2">
    <source>
        <dbReference type="ARBA" id="ARBA00022801"/>
    </source>
</evidence>
<dbReference type="EMBL" id="CP002360">
    <property type="protein sequence ID" value="AEE96683.1"/>
    <property type="molecule type" value="Genomic_DNA"/>
</dbReference>
<dbReference type="EC" id="3.4.21.108" evidence="6"/>
<dbReference type="GO" id="GO:0006508">
    <property type="term" value="P:proteolysis"/>
    <property type="evidence" value="ECO:0007669"/>
    <property type="project" value="UniProtKB-KW"/>
</dbReference>
<feature type="transmembrane region" description="Helical" evidence="4">
    <location>
        <begin position="22"/>
        <end position="43"/>
    </location>
</feature>
<evidence type="ECO:0000313" key="7">
    <source>
        <dbReference type="Proteomes" id="UP000008457"/>
    </source>
</evidence>
<protein>
    <submittedName>
        <fullName evidence="6">HtrA2 peptidase</fullName>
        <ecNumber evidence="6">3.4.21.108</ecNumber>
    </submittedName>
</protein>
<dbReference type="Gene3D" id="2.30.42.10">
    <property type="match status" value="1"/>
</dbReference>
<dbReference type="Pfam" id="PF13180">
    <property type="entry name" value="PDZ_2"/>
    <property type="match status" value="1"/>
</dbReference>
<dbReference type="InterPro" id="IPR001940">
    <property type="entry name" value="Peptidase_S1C"/>
</dbReference>
<dbReference type="KEGG" id="mas:Mahau_1493"/>
<feature type="domain" description="PDZ" evidence="5">
    <location>
        <begin position="336"/>
        <end position="418"/>
    </location>
</feature>
<gene>
    <name evidence="6" type="ordered locus">Mahau_1493</name>
</gene>
<dbReference type="eggNOG" id="COG0265">
    <property type="taxonomic scope" value="Bacteria"/>
</dbReference>